<evidence type="ECO:0000256" key="7">
    <source>
        <dbReference type="ARBA" id="ARBA00022989"/>
    </source>
</evidence>
<dbReference type="OrthoDB" id="10035766at2759"/>
<keyword evidence="10 12" id="KW-0675">Receptor</keyword>
<sequence length="497" mass="54820">MGRPRPSEALGSPAPRGWLLALVPTLLLLPLPPPPPLLPGARAEEEPSCRGAFDLYFVLDKSGSVKENWFEIVDFVKQLTDRFVSPRTRLSFIVFSMQATVILPLTQNPGEIKKGLEKLGNVSPGGETYMHEGLKEANNQIQNAGGSKSNSIIIALTDGKLEGLIPQYAKKEADLARNLGARVYCVGVLNFNQEQLESIADSKEQVFPVKEGFQALRGIINSILKQSCTEILSLEPSSVCVGEEFQVVLTGRAFKFGRKHDNIVCTFETNGTRTIETPTEVASDHMLCPAPVLHEVGQTLEVYVSLNQGEALISSSLTITATNCANGIAALIAILVLLLLLALALLWWFWPLCCKLVIKDPPPLKPAPPVEEEEDPLPSKKWPTVDASYYGGRGVGGIKRMEVRWGDKGSTEEGARLEKAKNAVVKIPEEPEEPFQTRPPRPKPTSVPVQEKWYTPIKGRLDALWALLRRQYDRVSLMRPQQGDEGRCINFTRVQSQ</sequence>
<dbReference type="GO" id="GO:0009986">
    <property type="term" value="C:cell surface"/>
    <property type="evidence" value="ECO:0007669"/>
    <property type="project" value="TreeGrafter"/>
</dbReference>
<dbReference type="InterPro" id="IPR036465">
    <property type="entry name" value="vWFA_dom_sf"/>
</dbReference>
<feature type="chain" id="PRO_5034969784" description="Anthrax toxin receptor" evidence="16">
    <location>
        <begin position="29"/>
        <end position="497"/>
    </location>
</feature>
<dbReference type="KEGG" id="vko:123022507"/>
<evidence type="ECO:0000256" key="8">
    <source>
        <dbReference type="ARBA" id="ARBA00023136"/>
    </source>
</evidence>
<dbReference type="PROSITE" id="PS50234">
    <property type="entry name" value="VWFA"/>
    <property type="match status" value="1"/>
</dbReference>
<dbReference type="InterPro" id="IPR017360">
    <property type="entry name" value="Anthrax_toxin_rcpt"/>
</dbReference>
<name>A0A8D2KYF8_VARKO</name>
<dbReference type="GeneID" id="123022507"/>
<keyword evidence="5 12" id="KW-0479">Metal-binding</keyword>
<evidence type="ECO:0000256" key="1">
    <source>
        <dbReference type="ARBA" id="ARBA00004479"/>
    </source>
</evidence>
<evidence type="ECO:0000256" key="5">
    <source>
        <dbReference type="ARBA" id="ARBA00022723"/>
    </source>
</evidence>
<dbReference type="InterPro" id="IPR008399">
    <property type="entry name" value="Anthrax_toxin_rcpt_C"/>
</dbReference>
<evidence type="ECO:0000256" key="11">
    <source>
        <dbReference type="ARBA" id="ARBA00023180"/>
    </source>
</evidence>
<dbReference type="SMART" id="SM00327">
    <property type="entry name" value="VWA"/>
    <property type="match status" value="1"/>
</dbReference>
<proteinExistence type="inferred from homology"/>
<dbReference type="Pfam" id="PF05586">
    <property type="entry name" value="Ant_C"/>
    <property type="match status" value="1"/>
</dbReference>
<keyword evidence="11" id="KW-0325">Glycoprotein</keyword>
<protein>
    <recommendedName>
        <fullName evidence="12">Anthrax toxin receptor</fullName>
    </recommendedName>
</protein>
<keyword evidence="3" id="KW-0597">Phosphoprotein</keyword>
<dbReference type="PANTHER" id="PTHR16059">
    <property type="entry name" value="ANTHRAX TOXIN RECEPTOR"/>
    <property type="match status" value="1"/>
</dbReference>
<dbReference type="InterPro" id="IPR002035">
    <property type="entry name" value="VWF_A"/>
</dbReference>
<dbReference type="InterPro" id="IPR008400">
    <property type="entry name" value="Anthrax_toxin_rcpt_extracel"/>
</dbReference>
<feature type="transmembrane region" description="Helical" evidence="15">
    <location>
        <begin position="328"/>
        <end position="350"/>
    </location>
</feature>
<reference evidence="18" key="2">
    <citation type="submission" date="2025-09" db="UniProtKB">
        <authorList>
            <consortium name="Ensembl"/>
        </authorList>
    </citation>
    <scope>IDENTIFICATION</scope>
</reference>
<keyword evidence="6 16" id="KW-0732">Signal</keyword>
<evidence type="ECO:0000256" key="2">
    <source>
        <dbReference type="ARBA" id="ARBA00008095"/>
    </source>
</evidence>
<keyword evidence="7 15" id="KW-1133">Transmembrane helix</keyword>
<accession>A0A8D2KYF8</accession>
<comment type="similarity">
    <text evidence="2 12">Belongs to the ATR family.</text>
</comment>
<dbReference type="FunFam" id="3.40.50.410:FF:000024">
    <property type="entry name" value="Anthrax toxin receptor"/>
    <property type="match status" value="1"/>
</dbReference>
<feature type="disulfide bond" evidence="14">
    <location>
        <begin position="49"/>
        <end position="228"/>
    </location>
</feature>
<gene>
    <name evidence="18" type="primary">ANTXR2</name>
</gene>
<dbReference type="GO" id="GO:0005886">
    <property type="term" value="C:plasma membrane"/>
    <property type="evidence" value="ECO:0007669"/>
    <property type="project" value="UniProtKB-UniRule"/>
</dbReference>
<evidence type="ECO:0000256" key="9">
    <source>
        <dbReference type="ARBA" id="ARBA00023157"/>
    </source>
</evidence>
<evidence type="ECO:0000313" key="19">
    <source>
        <dbReference type="Proteomes" id="UP000694545"/>
    </source>
</evidence>
<evidence type="ECO:0000256" key="6">
    <source>
        <dbReference type="ARBA" id="ARBA00022729"/>
    </source>
</evidence>
<dbReference type="Pfam" id="PF00092">
    <property type="entry name" value="VWA"/>
    <property type="match status" value="1"/>
</dbReference>
<keyword evidence="4 15" id="KW-0812">Transmembrane</keyword>
<evidence type="ECO:0000256" key="3">
    <source>
        <dbReference type="ARBA" id="ARBA00022553"/>
    </source>
</evidence>
<keyword evidence="9 14" id="KW-1015">Disulfide bond</keyword>
<dbReference type="InterPro" id="IPR013783">
    <property type="entry name" value="Ig-like_fold"/>
</dbReference>
<evidence type="ECO:0000256" key="10">
    <source>
        <dbReference type="ARBA" id="ARBA00023170"/>
    </source>
</evidence>
<evidence type="ECO:0000256" key="12">
    <source>
        <dbReference type="PIRNR" id="PIRNR038023"/>
    </source>
</evidence>
<feature type="binding site" evidence="13">
    <location>
        <position position="128"/>
    </location>
    <ligand>
        <name>a divalent metal cation</name>
        <dbReference type="ChEBI" id="CHEBI:60240"/>
    </ligand>
</feature>
<evidence type="ECO:0000313" key="18">
    <source>
        <dbReference type="Ensembl" id="ENSVKKP00000014076.1"/>
    </source>
</evidence>
<dbReference type="GO" id="GO:0004888">
    <property type="term" value="F:transmembrane signaling receptor activity"/>
    <property type="evidence" value="ECO:0007669"/>
    <property type="project" value="TreeGrafter"/>
</dbReference>
<organism evidence="18 19">
    <name type="scientific">Varanus komodoensis</name>
    <name type="common">Komodo dragon</name>
    <dbReference type="NCBI Taxonomy" id="61221"/>
    <lineage>
        <taxon>Eukaryota</taxon>
        <taxon>Metazoa</taxon>
        <taxon>Chordata</taxon>
        <taxon>Craniata</taxon>
        <taxon>Vertebrata</taxon>
        <taxon>Euteleostomi</taxon>
        <taxon>Lepidosauria</taxon>
        <taxon>Squamata</taxon>
        <taxon>Bifurcata</taxon>
        <taxon>Unidentata</taxon>
        <taxon>Episquamata</taxon>
        <taxon>Toxicofera</taxon>
        <taxon>Anguimorpha</taxon>
        <taxon>Paleoanguimorpha</taxon>
        <taxon>Varanoidea</taxon>
        <taxon>Varanidae</taxon>
        <taxon>Varanus</taxon>
    </lineage>
</organism>
<dbReference type="GO" id="GO:0046872">
    <property type="term" value="F:metal ion binding"/>
    <property type="evidence" value="ECO:0007669"/>
    <property type="project" value="UniProtKB-UniRule"/>
</dbReference>
<keyword evidence="19" id="KW-1185">Reference proteome</keyword>
<feature type="binding site" evidence="13">
    <location>
        <position position="64"/>
    </location>
    <ligand>
        <name>a divalent metal cation</name>
        <dbReference type="ChEBI" id="CHEBI:60240"/>
    </ligand>
</feature>
<dbReference type="CDD" id="cd01474">
    <property type="entry name" value="vWA_ATR"/>
    <property type="match status" value="1"/>
</dbReference>
<evidence type="ECO:0000256" key="14">
    <source>
        <dbReference type="PIRSR" id="PIRSR038023-2"/>
    </source>
</evidence>
<evidence type="ECO:0000256" key="16">
    <source>
        <dbReference type="SAM" id="SignalP"/>
    </source>
</evidence>
<dbReference type="OMA" id="NFNRVPH"/>
<dbReference type="AlphaFoldDB" id="A0A8D2KYF8"/>
<dbReference type="RefSeq" id="XP_044284168.1">
    <property type="nucleotide sequence ID" value="XM_044428233.1"/>
</dbReference>
<evidence type="ECO:0000256" key="15">
    <source>
        <dbReference type="SAM" id="Phobius"/>
    </source>
</evidence>
<dbReference type="Gene3D" id="2.60.40.10">
    <property type="entry name" value="Immunoglobulins"/>
    <property type="match status" value="1"/>
</dbReference>
<dbReference type="PIRSF" id="PIRSF038023">
    <property type="entry name" value="Anthrax_toxin_receptor_2"/>
    <property type="match status" value="1"/>
</dbReference>
<evidence type="ECO:0000256" key="13">
    <source>
        <dbReference type="PIRSR" id="PIRSR038023-1"/>
    </source>
</evidence>
<keyword evidence="8 12" id="KW-0472">Membrane</keyword>
<feature type="signal peptide" evidence="16">
    <location>
        <begin position="1"/>
        <end position="28"/>
    </location>
</feature>
<feature type="binding site" evidence="13">
    <location>
        <position position="62"/>
    </location>
    <ligand>
        <name>a divalent metal cation</name>
        <dbReference type="ChEBI" id="CHEBI:60240"/>
    </ligand>
</feature>
<dbReference type="Proteomes" id="UP000694545">
    <property type="component" value="Unplaced"/>
</dbReference>
<dbReference type="Pfam" id="PF05587">
    <property type="entry name" value="Anth_Ig"/>
    <property type="match status" value="1"/>
</dbReference>
<feature type="domain" description="VWFA" evidence="17">
    <location>
        <begin position="54"/>
        <end position="223"/>
    </location>
</feature>
<reference evidence="18" key="1">
    <citation type="submission" date="2025-08" db="UniProtKB">
        <authorList>
            <consortium name="Ensembl"/>
        </authorList>
    </citation>
    <scope>IDENTIFICATION</scope>
</reference>
<evidence type="ECO:0000259" key="17">
    <source>
        <dbReference type="PROSITE" id="PS50234"/>
    </source>
</evidence>
<dbReference type="PANTHER" id="PTHR16059:SF13">
    <property type="entry name" value="ANTHRAX TOXIN RECEPTOR 2"/>
    <property type="match status" value="1"/>
</dbReference>
<evidence type="ECO:0000256" key="4">
    <source>
        <dbReference type="ARBA" id="ARBA00022692"/>
    </source>
</evidence>
<dbReference type="Gene3D" id="3.40.50.410">
    <property type="entry name" value="von Willebrand factor, type A domain"/>
    <property type="match status" value="1"/>
</dbReference>
<dbReference type="SUPFAM" id="SSF53300">
    <property type="entry name" value="vWA-like"/>
    <property type="match status" value="1"/>
</dbReference>
<comment type="subcellular location">
    <subcellularLocation>
        <location evidence="1">Membrane</location>
        <topology evidence="1">Single-pass type I membrane protein</topology>
    </subcellularLocation>
</comment>
<dbReference type="CTD" id="118429"/>
<dbReference type="Ensembl" id="ENSVKKT00000014412.1">
    <property type="protein sequence ID" value="ENSVKKP00000014076.1"/>
    <property type="gene ID" value="ENSVKKG00000009693.1"/>
</dbReference>